<dbReference type="EMBL" id="ADCP02000001">
    <property type="protein sequence ID" value="EFV42924.2"/>
    <property type="molecule type" value="Genomic_DNA"/>
</dbReference>
<dbReference type="InterPro" id="IPR027065">
    <property type="entry name" value="Lon_Prtase"/>
</dbReference>
<dbReference type="GO" id="GO:0004176">
    <property type="term" value="F:ATP-dependent peptidase activity"/>
    <property type="evidence" value="ECO:0007669"/>
    <property type="project" value="InterPro"/>
</dbReference>
<dbReference type="Gene3D" id="1.20.58.1480">
    <property type="match status" value="1"/>
</dbReference>
<dbReference type="RefSeq" id="WP_016360431.1">
    <property type="nucleotide sequence ID" value="NZ_KE150238.1"/>
</dbReference>
<reference evidence="2 3" key="1">
    <citation type="submission" date="2010-10" db="EMBL/GenBank/DDBJ databases">
        <authorList>
            <consortium name="The Broad Institute Genome Sequencing Platform"/>
            <person name="Ward D."/>
            <person name="Earl A."/>
            <person name="Feldgarden M."/>
            <person name="Young S.K."/>
            <person name="Gargeya S."/>
            <person name="Zeng Q."/>
            <person name="Alvarado L."/>
            <person name="Berlin A."/>
            <person name="Bochicchio J."/>
            <person name="Chapman S.B."/>
            <person name="Chen Z."/>
            <person name="Freedman E."/>
            <person name="Gellesch M."/>
            <person name="Goldberg J."/>
            <person name="Griggs A."/>
            <person name="Gujja S."/>
            <person name="Heilman E."/>
            <person name="Heiman D."/>
            <person name="Howarth C."/>
            <person name="Mehta T."/>
            <person name="Neiman D."/>
            <person name="Pearson M."/>
            <person name="Roberts A."/>
            <person name="Saif S."/>
            <person name="Shea T."/>
            <person name="Shenoy N."/>
            <person name="Sisk P."/>
            <person name="Stolte C."/>
            <person name="Sykes S."/>
            <person name="White J."/>
            <person name="Yandava C."/>
            <person name="Allen-Vercoe E."/>
            <person name="Sibley C."/>
            <person name="Ambrose C.E."/>
            <person name="Strauss J."/>
            <person name="Daigneault M."/>
            <person name="Haas B."/>
            <person name="Nusbaum C."/>
            <person name="Birren B."/>
        </authorList>
    </citation>
    <scope>NUCLEOTIDE SEQUENCE [LARGE SCALE GENOMIC DNA]</scope>
    <source>
        <strain evidence="2 3">3_1_6</strain>
    </source>
</reference>
<keyword evidence="3" id="KW-1185">Reference proteome</keyword>
<protein>
    <recommendedName>
        <fullName evidence="1">Lon N-terminal domain-containing protein</fullName>
    </recommendedName>
</protein>
<dbReference type="AlphaFoldDB" id="E5YAM0"/>
<evidence type="ECO:0000313" key="2">
    <source>
        <dbReference type="EMBL" id="EFV42924.2"/>
    </source>
</evidence>
<name>E5YAM0_BILW3</name>
<dbReference type="GO" id="GO:0005524">
    <property type="term" value="F:ATP binding"/>
    <property type="evidence" value="ECO:0007669"/>
    <property type="project" value="InterPro"/>
</dbReference>
<dbReference type="SUPFAM" id="SSF88697">
    <property type="entry name" value="PUA domain-like"/>
    <property type="match status" value="1"/>
</dbReference>
<dbReference type="SMART" id="SM00464">
    <property type="entry name" value="LON"/>
    <property type="match status" value="1"/>
</dbReference>
<dbReference type="GO" id="GO:0004252">
    <property type="term" value="F:serine-type endopeptidase activity"/>
    <property type="evidence" value="ECO:0007669"/>
    <property type="project" value="InterPro"/>
</dbReference>
<sequence>MMNIPLSKIPIMPLREVVLFPKGIIPLLVGRELTIQAIGRAVSYHNRNIFMVTQRNPVVLDIRSRSELFEVGTVAKILEVVEGPQPDTLRVLFEGLYRARFIPYGGCDLKHVSRKVTSIADVYPFEERSHPVSEQRISEFLSALNAYIVKSEKPAPKVIERIINREITFSQASPGIMADTVMQYIRVDYRKKQELLELADAVERMDAVYELLQDNC</sequence>
<evidence type="ECO:0000259" key="1">
    <source>
        <dbReference type="PROSITE" id="PS51787"/>
    </source>
</evidence>
<reference evidence="2 3" key="2">
    <citation type="submission" date="2013-04" db="EMBL/GenBank/DDBJ databases">
        <title>The Genome Sequence of Bilophila wadsworthia 3_1_6.</title>
        <authorList>
            <consortium name="The Broad Institute Genomics Platform"/>
            <person name="Earl A."/>
            <person name="Ward D."/>
            <person name="Feldgarden M."/>
            <person name="Gevers D."/>
            <person name="Sibley C."/>
            <person name="Strauss J."/>
            <person name="Allen-Vercoe E."/>
            <person name="Walker B."/>
            <person name="Young S."/>
            <person name="Zeng Q."/>
            <person name="Gargeya S."/>
            <person name="Fitzgerald M."/>
            <person name="Haas B."/>
            <person name="Abouelleil A."/>
            <person name="Allen A.W."/>
            <person name="Alvarado L."/>
            <person name="Arachchi H.M."/>
            <person name="Berlin A.M."/>
            <person name="Chapman S.B."/>
            <person name="Gainer-Dewar J."/>
            <person name="Goldberg J."/>
            <person name="Griggs A."/>
            <person name="Gujja S."/>
            <person name="Hansen M."/>
            <person name="Howarth C."/>
            <person name="Imamovic A."/>
            <person name="Ireland A."/>
            <person name="Larimer J."/>
            <person name="McCowan C."/>
            <person name="Murphy C."/>
            <person name="Pearson M."/>
            <person name="Poon T.W."/>
            <person name="Priest M."/>
            <person name="Roberts A."/>
            <person name="Saif S."/>
            <person name="Shea T."/>
            <person name="Sisk P."/>
            <person name="Sykes S."/>
            <person name="Wortman J."/>
            <person name="Nusbaum C."/>
            <person name="Birren B."/>
        </authorList>
    </citation>
    <scope>NUCLEOTIDE SEQUENCE [LARGE SCALE GENOMIC DNA]</scope>
    <source>
        <strain evidence="2 3">3_1_6</strain>
    </source>
</reference>
<feature type="domain" description="Lon N-terminal" evidence="1">
    <location>
        <begin position="9"/>
        <end position="216"/>
    </location>
</feature>
<evidence type="ECO:0000313" key="3">
    <source>
        <dbReference type="Proteomes" id="UP000006034"/>
    </source>
</evidence>
<dbReference type="PROSITE" id="PS51787">
    <property type="entry name" value="LON_N"/>
    <property type="match status" value="1"/>
</dbReference>
<comment type="caution">
    <text evidence="2">The sequence shown here is derived from an EMBL/GenBank/DDBJ whole genome shotgun (WGS) entry which is preliminary data.</text>
</comment>
<dbReference type="InterPro" id="IPR046336">
    <property type="entry name" value="Lon_prtase_N_sf"/>
</dbReference>
<dbReference type="InterPro" id="IPR015947">
    <property type="entry name" value="PUA-like_sf"/>
</dbReference>
<dbReference type="GeneID" id="78084304"/>
<dbReference type="InterPro" id="IPR003111">
    <property type="entry name" value="Lon_prtase_N"/>
</dbReference>
<dbReference type="Gene3D" id="2.30.130.40">
    <property type="entry name" value="LON domain-like"/>
    <property type="match status" value="1"/>
</dbReference>
<gene>
    <name evidence="2" type="ORF">HMPREF0179_03241</name>
</gene>
<accession>E5YAM0</accession>
<dbReference type="eggNOG" id="COG0466">
    <property type="taxonomic scope" value="Bacteria"/>
</dbReference>
<dbReference type="Pfam" id="PF02190">
    <property type="entry name" value="LON_substr_bdg"/>
    <property type="match status" value="1"/>
</dbReference>
<dbReference type="GO" id="GO:0030163">
    <property type="term" value="P:protein catabolic process"/>
    <property type="evidence" value="ECO:0007669"/>
    <property type="project" value="InterPro"/>
</dbReference>
<organism evidence="2 3">
    <name type="scientific">Bilophila wadsworthia (strain 3_1_6)</name>
    <dbReference type="NCBI Taxonomy" id="563192"/>
    <lineage>
        <taxon>Bacteria</taxon>
        <taxon>Pseudomonadati</taxon>
        <taxon>Thermodesulfobacteriota</taxon>
        <taxon>Desulfovibrionia</taxon>
        <taxon>Desulfovibrionales</taxon>
        <taxon>Desulfovibrionaceae</taxon>
        <taxon>Bilophila</taxon>
    </lineage>
</organism>
<dbReference type="STRING" id="563192.HMPREF0179_03241"/>
<dbReference type="HOGENOM" id="CLU_1275647_0_0_7"/>
<dbReference type="Proteomes" id="UP000006034">
    <property type="component" value="Unassembled WGS sequence"/>
</dbReference>
<proteinExistence type="predicted"/>
<dbReference type="PANTHER" id="PTHR10046">
    <property type="entry name" value="ATP DEPENDENT LON PROTEASE FAMILY MEMBER"/>
    <property type="match status" value="1"/>
</dbReference>